<comment type="catalytic activity">
    <reaction evidence="1">
        <text>O-phospho-L-threonyl-[protein] + H2O = L-threonyl-[protein] + phosphate</text>
        <dbReference type="Rhea" id="RHEA:47004"/>
        <dbReference type="Rhea" id="RHEA-COMP:11060"/>
        <dbReference type="Rhea" id="RHEA-COMP:11605"/>
        <dbReference type="ChEBI" id="CHEBI:15377"/>
        <dbReference type="ChEBI" id="CHEBI:30013"/>
        <dbReference type="ChEBI" id="CHEBI:43474"/>
        <dbReference type="ChEBI" id="CHEBI:61977"/>
        <dbReference type="EC" id="3.1.3.16"/>
    </reaction>
</comment>
<dbReference type="InterPro" id="IPR001932">
    <property type="entry name" value="PPM-type_phosphatase-like_dom"/>
</dbReference>
<dbReference type="GO" id="GO:0046872">
    <property type="term" value="F:metal ion binding"/>
    <property type="evidence" value="ECO:0007669"/>
    <property type="project" value="UniProtKB-UniRule"/>
</dbReference>
<comment type="catalytic activity">
    <reaction evidence="1">
        <text>O-phospho-L-seryl-[protein] + H2O = L-seryl-[protein] + phosphate</text>
        <dbReference type="Rhea" id="RHEA:20629"/>
        <dbReference type="Rhea" id="RHEA-COMP:9863"/>
        <dbReference type="Rhea" id="RHEA-COMP:11604"/>
        <dbReference type="ChEBI" id="CHEBI:15377"/>
        <dbReference type="ChEBI" id="CHEBI:29999"/>
        <dbReference type="ChEBI" id="CHEBI:43474"/>
        <dbReference type="ChEBI" id="CHEBI:83421"/>
        <dbReference type="EC" id="3.1.3.16"/>
    </reaction>
</comment>
<gene>
    <name evidence="3" type="ORF">T552_01298</name>
</gene>
<dbReference type="OrthoDB" id="60843at2759"/>
<dbReference type="PANTHER" id="PTHR12320:SF1">
    <property type="entry name" value="PROTEIN PHOSPHATASE PTC7 HOMOLOG"/>
    <property type="match status" value="1"/>
</dbReference>
<name>A0A0W4ZLV3_PNEC8</name>
<dbReference type="PANTHER" id="PTHR12320">
    <property type="entry name" value="PROTEIN PHOSPHATASE 2C"/>
    <property type="match status" value="1"/>
</dbReference>
<organism evidence="3 4">
    <name type="scientific">Pneumocystis carinii (strain B80)</name>
    <name type="common">Rat pneumocystis pneumonia agent</name>
    <name type="synonym">Pneumocystis carinii f. sp. carinii</name>
    <dbReference type="NCBI Taxonomy" id="1408658"/>
    <lineage>
        <taxon>Eukaryota</taxon>
        <taxon>Fungi</taxon>
        <taxon>Dikarya</taxon>
        <taxon>Ascomycota</taxon>
        <taxon>Taphrinomycotina</taxon>
        <taxon>Pneumocystomycetes</taxon>
        <taxon>Pneumocystaceae</taxon>
        <taxon>Pneumocystis</taxon>
    </lineage>
</organism>
<evidence type="ECO:0000256" key="1">
    <source>
        <dbReference type="RuleBase" id="RU366020"/>
    </source>
</evidence>
<comment type="caution">
    <text evidence="3">The sequence shown here is derived from an EMBL/GenBank/DDBJ whole genome shotgun (WGS) entry which is preliminary data.</text>
</comment>
<dbReference type="EC" id="3.1.3.16" evidence="1"/>
<dbReference type="EMBL" id="LFVZ01000005">
    <property type="protein sequence ID" value="KTW29343.1"/>
    <property type="molecule type" value="Genomic_DNA"/>
</dbReference>
<evidence type="ECO:0000313" key="4">
    <source>
        <dbReference type="Proteomes" id="UP000054454"/>
    </source>
</evidence>
<proteinExistence type="inferred from homology"/>
<comment type="cofactor">
    <cofactor evidence="1">
        <name>Mn(2+)</name>
        <dbReference type="ChEBI" id="CHEBI:29035"/>
    </cofactor>
</comment>
<keyword evidence="1" id="KW-0378">Hydrolase</keyword>
<keyword evidence="1" id="KW-0464">Manganese</keyword>
<reference evidence="4" key="1">
    <citation type="journal article" date="2016" name="Nat. Commun.">
        <title>Genome analysis of three Pneumocystis species reveals adaptation mechanisms to life exclusively in mammalian hosts.</title>
        <authorList>
            <person name="Ma L."/>
            <person name="Chen Z."/>
            <person name="Huang D.W."/>
            <person name="Kutty G."/>
            <person name="Ishihara M."/>
            <person name="Wang H."/>
            <person name="Abouelleil A."/>
            <person name="Bishop L."/>
            <person name="Davey E."/>
            <person name="Deng R."/>
            <person name="Deng X."/>
            <person name="Fan L."/>
            <person name="Fantoni G."/>
            <person name="Fitzgerald M."/>
            <person name="Gogineni E."/>
            <person name="Goldberg J.M."/>
            <person name="Handley G."/>
            <person name="Hu X."/>
            <person name="Huber C."/>
            <person name="Jiao X."/>
            <person name="Jones K."/>
            <person name="Levin J.Z."/>
            <person name="Liu Y."/>
            <person name="Macdonald P."/>
            <person name="Melnikov A."/>
            <person name="Raley C."/>
            <person name="Sassi M."/>
            <person name="Sherman B.T."/>
            <person name="Song X."/>
            <person name="Sykes S."/>
            <person name="Tran B."/>
            <person name="Walsh L."/>
            <person name="Xia Y."/>
            <person name="Yang J."/>
            <person name="Young S."/>
            <person name="Zeng Q."/>
            <person name="Zheng X."/>
            <person name="Stephens R."/>
            <person name="Nusbaum C."/>
            <person name="Birren B.W."/>
            <person name="Azadi P."/>
            <person name="Lempicki R.A."/>
            <person name="Cuomo C.A."/>
            <person name="Kovacs J.A."/>
        </authorList>
    </citation>
    <scope>NUCLEOTIDE SEQUENCE [LARGE SCALE GENOMIC DNA]</scope>
    <source>
        <strain evidence="4">B80</strain>
    </source>
</reference>
<evidence type="ECO:0000313" key="3">
    <source>
        <dbReference type="EMBL" id="KTW29343.1"/>
    </source>
</evidence>
<comment type="cofactor">
    <cofactor evidence="1">
        <name>Mg(2+)</name>
        <dbReference type="ChEBI" id="CHEBI:18420"/>
    </cofactor>
</comment>
<dbReference type="PROSITE" id="PS51746">
    <property type="entry name" value="PPM_2"/>
    <property type="match status" value="1"/>
</dbReference>
<sequence length="357" mass="40485">MSFSTCFTNPPLINRFKAFSTELFVRKYWPVISAASSPRKKAQILEGLSSSLDSSWEILEKGIRNTSQDSFFISNTKEIKGKKETAIGIFDGVGGWQSFSIDVKRFSWGLSDRIVKIYENEVLRGDTVVDSLRKGFKEVLLDKNIIGGGTTVCLGQFYYDKGNIRVLNLGDSGYSIYRYGKLFFKSKIQSHFFNAPFQLSKIPLNDLEHNRNGEKTYIKNEIHDADIYNHDLKHGDVILFATDGVLDNLFFENIQTIITETLINAGIWLKSGQNISPYIGEISKDQLLLATQVSKHIVTFAKKNAQNTKIDTPFSNEARKHRFFYQGGKPDDITALVLMVFSTSSLTIPFPRTLYYI</sequence>
<keyword evidence="1" id="KW-0460">Magnesium</keyword>
<dbReference type="SUPFAM" id="SSF81606">
    <property type="entry name" value="PP2C-like"/>
    <property type="match status" value="1"/>
</dbReference>
<accession>A0A0W4ZLV3</accession>
<keyword evidence="4" id="KW-1185">Reference proteome</keyword>
<dbReference type="Proteomes" id="UP000054454">
    <property type="component" value="Unassembled WGS sequence"/>
</dbReference>
<dbReference type="InterPro" id="IPR039123">
    <property type="entry name" value="PPTC7"/>
</dbReference>
<dbReference type="GeneID" id="28936089"/>
<dbReference type="SMART" id="SM00332">
    <property type="entry name" value="PP2Cc"/>
    <property type="match status" value="1"/>
</dbReference>
<protein>
    <recommendedName>
        <fullName evidence="1">Protein phosphatase</fullName>
        <ecNumber evidence="1">3.1.3.16</ecNumber>
    </recommendedName>
</protein>
<keyword evidence="1" id="KW-0904">Protein phosphatase</keyword>
<evidence type="ECO:0000259" key="2">
    <source>
        <dbReference type="PROSITE" id="PS51746"/>
    </source>
</evidence>
<dbReference type="Gene3D" id="3.60.40.10">
    <property type="entry name" value="PPM-type phosphatase domain"/>
    <property type="match status" value="1"/>
</dbReference>
<dbReference type="VEuPathDB" id="FungiDB:T552_01298"/>
<dbReference type="GO" id="GO:0004722">
    <property type="term" value="F:protein serine/threonine phosphatase activity"/>
    <property type="evidence" value="ECO:0007669"/>
    <property type="project" value="UniProtKB-EC"/>
</dbReference>
<keyword evidence="1" id="KW-0479">Metal-binding</keyword>
<comment type="similarity">
    <text evidence="1">Belongs to the PP2C family.</text>
</comment>
<dbReference type="AlphaFoldDB" id="A0A0W4ZLV3"/>
<feature type="domain" description="PPM-type phosphatase" evidence="2">
    <location>
        <begin position="47"/>
        <end position="340"/>
    </location>
</feature>
<dbReference type="RefSeq" id="XP_018226536.1">
    <property type="nucleotide sequence ID" value="XM_018369887.1"/>
</dbReference>
<dbReference type="InterPro" id="IPR036457">
    <property type="entry name" value="PPM-type-like_dom_sf"/>
</dbReference>